<accession>A0ACC0TXA5</accession>
<keyword evidence="2" id="KW-1185">Reference proteome</keyword>
<organism evidence="1 2">
    <name type="scientific">Russula earlei</name>
    <dbReference type="NCBI Taxonomy" id="71964"/>
    <lineage>
        <taxon>Eukaryota</taxon>
        <taxon>Fungi</taxon>
        <taxon>Dikarya</taxon>
        <taxon>Basidiomycota</taxon>
        <taxon>Agaricomycotina</taxon>
        <taxon>Agaricomycetes</taxon>
        <taxon>Russulales</taxon>
        <taxon>Russulaceae</taxon>
        <taxon>Russula</taxon>
    </lineage>
</organism>
<dbReference type="Proteomes" id="UP001207468">
    <property type="component" value="Unassembled WGS sequence"/>
</dbReference>
<protein>
    <submittedName>
        <fullName evidence="1">Uncharacterized protein</fullName>
    </submittedName>
</protein>
<reference evidence="1" key="1">
    <citation type="submission" date="2021-03" db="EMBL/GenBank/DDBJ databases">
        <title>Evolutionary priming and transition to the ectomycorrhizal habit in an iconic lineage of mushroom-forming fungi: is preadaptation a requirement?</title>
        <authorList>
            <consortium name="DOE Joint Genome Institute"/>
            <person name="Looney B.P."/>
            <person name="Miyauchi S."/>
            <person name="Morin E."/>
            <person name="Drula E."/>
            <person name="Courty P.E."/>
            <person name="Chicoki N."/>
            <person name="Fauchery L."/>
            <person name="Kohler A."/>
            <person name="Kuo A."/>
            <person name="LaButti K."/>
            <person name="Pangilinan J."/>
            <person name="Lipzen A."/>
            <person name="Riley R."/>
            <person name="Andreopoulos W."/>
            <person name="He G."/>
            <person name="Johnson J."/>
            <person name="Barry K.W."/>
            <person name="Grigoriev I.V."/>
            <person name="Nagy L."/>
            <person name="Hibbett D."/>
            <person name="Henrissat B."/>
            <person name="Matheny P.B."/>
            <person name="Labbe J."/>
            <person name="Martin A.F."/>
        </authorList>
    </citation>
    <scope>NUCLEOTIDE SEQUENCE</scope>
    <source>
        <strain evidence="1">BPL698</strain>
    </source>
</reference>
<gene>
    <name evidence="1" type="ORF">F5148DRAFT_504032</name>
</gene>
<sequence length="132" mass="15063">MRVSSVFVIFCLFACFASSFAAPVSVKNINPEGGMDKLGSPSRRWTVGRWLQYLGASQARLRPRRSMGPWIINETRKRRNNNHRHNNRGSHRRGSHHRGSHHRGSHHRGSHHMVPTLVGDKVDERSAEARNP</sequence>
<name>A0ACC0TXA5_9AGAM</name>
<proteinExistence type="predicted"/>
<comment type="caution">
    <text evidence="1">The sequence shown here is derived from an EMBL/GenBank/DDBJ whole genome shotgun (WGS) entry which is preliminary data.</text>
</comment>
<evidence type="ECO:0000313" key="1">
    <source>
        <dbReference type="EMBL" id="KAI9452447.1"/>
    </source>
</evidence>
<dbReference type="EMBL" id="JAGFNK010000336">
    <property type="protein sequence ID" value="KAI9452447.1"/>
    <property type="molecule type" value="Genomic_DNA"/>
</dbReference>
<evidence type="ECO:0000313" key="2">
    <source>
        <dbReference type="Proteomes" id="UP001207468"/>
    </source>
</evidence>